<gene>
    <name evidence="1" type="ORF">HWQ67_17870</name>
</gene>
<dbReference type="InterPro" id="IPR025639">
    <property type="entry name" value="DruA"/>
</dbReference>
<dbReference type="Proteomes" id="UP001196980">
    <property type="component" value="Unassembled WGS sequence"/>
</dbReference>
<dbReference type="Pfam" id="PF14236">
    <property type="entry name" value="DruA"/>
    <property type="match status" value="1"/>
</dbReference>
<evidence type="ECO:0000313" key="2">
    <source>
        <dbReference type="Proteomes" id="UP001196980"/>
    </source>
</evidence>
<feature type="non-terminal residue" evidence="1">
    <location>
        <position position="197"/>
    </location>
</feature>
<keyword evidence="2" id="KW-1185">Reference proteome</keyword>
<accession>A0ABS6S4T1</accession>
<proteinExistence type="predicted"/>
<dbReference type="RefSeq" id="WP_218254059.1">
    <property type="nucleotide sequence ID" value="NZ_JABXWD010000592.1"/>
</dbReference>
<sequence>MELEIKYRGKIATDQDIALINRMISENPVIGRRALSQELCRAWNWVQPNGALRDMVCRGFLLALERAGYIKLPPPKSTPPNPFLHRRRPEKIEVDQTPLCTTVSDLKPIEIKQVRRTPSERVYNSLIAHYHYLGYCQPVGEHLKYIVLAKDRPIACFAFSSAVRHIGCRDKFIGWSALGRQKNLSLIAYNTRFLILP</sequence>
<reference evidence="1 2" key="1">
    <citation type="journal article" date="2020" name="J Geophys Res Biogeosci">
        <title>Magnetotaxis as an Adaptation to Enable Bacterial Shuttling of Microbial Sulfur and Sulfur Cycling Across Aquatic Oxic#Anoxic Interfaces.</title>
        <authorList>
            <person name="Li J."/>
            <person name="Liu P."/>
            <person name="Wang J."/>
            <person name="Roberts A.P."/>
            <person name="Pan Y."/>
        </authorList>
    </citation>
    <scope>NUCLEOTIDE SEQUENCE [LARGE SCALE GENOMIC DNA]</scope>
    <source>
        <strain evidence="1 2">MYR-1_YQ</strain>
    </source>
</reference>
<name>A0ABS6S4T1_9BACT</name>
<evidence type="ECO:0000313" key="1">
    <source>
        <dbReference type="EMBL" id="MBV6343443.1"/>
    </source>
</evidence>
<dbReference type="EMBL" id="JABXWD010000592">
    <property type="protein sequence ID" value="MBV6343443.1"/>
    <property type="molecule type" value="Genomic_DNA"/>
</dbReference>
<protein>
    <submittedName>
        <fullName evidence="1">DUF4338 domain-containing protein</fullName>
    </submittedName>
</protein>
<organism evidence="1 2">
    <name type="scientific">Candidatus Magnetobacterium casense</name>
    <dbReference type="NCBI Taxonomy" id="1455061"/>
    <lineage>
        <taxon>Bacteria</taxon>
        <taxon>Pseudomonadati</taxon>
        <taxon>Nitrospirota</taxon>
        <taxon>Thermodesulfovibrionia</taxon>
        <taxon>Thermodesulfovibrionales</taxon>
        <taxon>Candidatus Magnetobacteriaceae</taxon>
        <taxon>Candidatus Magnetobacterium</taxon>
    </lineage>
</organism>
<comment type="caution">
    <text evidence="1">The sequence shown here is derived from an EMBL/GenBank/DDBJ whole genome shotgun (WGS) entry which is preliminary data.</text>
</comment>